<gene>
    <name evidence="2" type="ORF">ACFFGE_12985</name>
</gene>
<feature type="chain" id="PRO_5046633833" description="Lipoprotein" evidence="1">
    <location>
        <begin position="27"/>
        <end position="75"/>
    </location>
</feature>
<evidence type="ECO:0008006" key="4">
    <source>
        <dbReference type="Google" id="ProtNLM"/>
    </source>
</evidence>
<dbReference type="EMBL" id="JBHLSW010000015">
    <property type="protein sequence ID" value="MFC0634788.1"/>
    <property type="molecule type" value="Genomic_DNA"/>
</dbReference>
<dbReference type="RefSeq" id="WP_376836864.1">
    <property type="nucleotide sequence ID" value="NZ_JBHLSW010000015.1"/>
</dbReference>
<evidence type="ECO:0000256" key="1">
    <source>
        <dbReference type="SAM" id="SignalP"/>
    </source>
</evidence>
<comment type="caution">
    <text evidence="2">The sequence shown here is derived from an EMBL/GenBank/DDBJ whole genome shotgun (WGS) entry which is preliminary data.</text>
</comment>
<proteinExistence type="predicted"/>
<feature type="signal peptide" evidence="1">
    <location>
        <begin position="1"/>
        <end position="26"/>
    </location>
</feature>
<name>A0ABV6R817_9CAUL</name>
<accession>A0ABV6R817</accession>
<evidence type="ECO:0000313" key="2">
    <source>
        <dbReference type="EMBL" id="MFC0634788.1"/>
    </source>
</evidence>
<reference evidence="2 3" key="1">
    <citation type="submission" date="2024-09" db="EMBL/GenBank/DDBJ databases">
        <authorList>
            <person name="Sun Q."/>
            <person name="Mori K."/>
        </authorList>
    </citation>
    <scope>NUCLEOTIDE SEQUENCE [LARGE SCALE GENOMIC DNA]</scope>
    <source>
        <strain evidence="2 3">NCAIM B.02621</strain>
    </source>
</reference>
<keyword evidence="3" id="KW-1185">Reference proteome</keyword>
<organism evidence="2 3">
    <name type="scientific">Brevundimonas balnearis</name>
    <dbReference type="NCBI Taxonomy" id="1572858"/>
    <lineage>
        <taxon>Bacteria</taxon>
        <taxon>Pseudomonadati</taxon>
        <taxon>Pseudomonadota</taxon>
        <taxon>Alphaproteobacteria</taxon>
        <taxon>Caulobacterales</taxon>
        <taxon>Caulobacteraceae</taxon>
        <taxon>Brevundimonas</taxon>
    </lineage>
</organism>
<protein>
    <recommendedName>
        <fullName evidence="4">Lipoprotein</fullName>
    </recommendedName>
</protein>
<dbReference type="PROSITE" id="PS51257">
    <property type="entry name" value="PROKAR_LIPOPROTEIN"/>
    <property type="match status" value="1"/>
</dbReference>
<sequence length="75" mass="7615">MIKLLATAAATAAALLLAGCVTVIDASDNGYGWTGSGAQPFDGAKADCVRQAGSDEGTTAFVTCMADKGWTRTRD</sequence>
<keyword evidence="1" id="KW-0732">Signal</keyword>
<evidence type="ECO:0000313" key="3">
    <source>
        <dbReference type="Proteomes" id="UP001589906"/>
    </source>
</evidence>
<dbReference type="Proteomes" id="UP001589906">
    <property type="component" value="Unassembled WGS sequence"/>
</dbReference>